<dbReference type="GO" id="GO:0005840">
    <property type="term" value="C:ribosome"/>
    <property type="evidence" value="ECO:0007669"/>
    <property type="project" value="UniProtKB-KW"/>
</dbReference>
<evidence type="ECO:0000313" key="1">
    <source>
        <dbReference type="EMBL" id="KAJ7960231.1"/>
    </source>
</evidence>
<protein>
    <submittedName>
        <fullName evidence="1">Ribosomal protein S1</fullName>
    </submittedName>
</protein>
<comment type="caution">
    <text evidence="1">The sequence shown here is derived from an EMBL/GenBank/DDBJ whole genome shotgun (WGS) entry which is preliminary data.</text>
</comment>
<keyword evidence="1" id="KW-0689">Ribosomal protein</keyword>
<dbReference type="EMBL" id="JARAOO010000008">
    <property type="protein sequence ID" value="KAJ7960231.1"/>
    <property type="molecule type" value="Genomic_DNA"/>
</dbReference>
<name>A0AAD7LL85_QUISA</name>
<dbReference type="AlphaFoldDB" id="A0AAD7LL85"/>
<sequence length="104" mass="11897">MRERATARLNDLVGSSDTVGDEPLHLLLPHKFRKNRAWTELNKIWRNHTPVKGFYLEKVRGGYAVAIGGFITFLPFRYPIGPRIASDRFTVVSINPKKSNIVVY</sequence>
<evidence type="ECO:0000313" key="2">
    <source>
        <dbReference type="Proteomes" id="UP001163823"/>
    </source>
</evidence>
<dbReference type="KEGG" id="qsa:O6P43_020705"/>
<proteinExistence type="predicted"/>
<keyword evidence="1" id="KW-0687">Ribonucleoprotein</keyword>
<keyword evidence="2" id="KW-1185">Reference proteome</keyword>
<accession>A0AAD7LL85</accession>
<reference evidence="1" key="1">
    <citation type="journal article" date="2023" name="Science">
        <title>Elucidation of the pathway for biosynthesis of saponin adjuvants from the soapbark tree.</title>
        <authorList>
            <person name="Reed J."/>
            <person name="Orme A."/>
            <person name="El-Demerdash A."/>
            <person name="Owen C."/>
            <person name="Martin L.B.B."/>
            <person name="Misra R.C."/>
            <person name="Kikuchi S."/>
            <person name="Rejzek M."/>
            <person name="Martin A.C."/>
            <person name="Harkess A."/>
            <person name="Leebens-Mack J."/>
            <person name="Louveau T."/>
            <person name="Stephenson M.J."/>
            <person name="Osbourn A."/>
        </authorList>
    </citation>
    <scope>NUCLEOTIDE SEQUENCE</scope>
    <source>
        <strain evidence="1">S10</strain>
    </source>
</reference>
<dbReference type="Proteomes" id="UP001163823">
    <property type="component" value="Chromosome 8"/>
</dbReference>
<gene>
    <name evidence="1" type="ORF">O6P43_020705</name>
</gene>
<organism evidence="1 2">
    <name type="scientific">Quillaja saponaria</name>
    <name type="common">Soap bark tree</name>
    <dbReference type="NCBI Taxonomy" id="32244"/>
    <lineage>
        <taxon>Eukaryota</taxon>
        <taxon>Viridiplantae</taxon>
        <taxon>Streptophyta</taxon>
        <taxon>Embryophyta</taxon>
        <taxon>Tracheophyta</taxon>
        <taxon>Spermatophyta</taxon>
        <taxon>Magnoliopsida</taxon>
        <taxon>eudicotyledons</taxon>
        <taxon>Gunneridae</taxon>
        <taxon>Pentapetalae</taxon>
        <taxon>rosids</taxon>
        <taxon>fabids</taxon>
        <taxon>Fabales</taxon>
        <taxon>Quillajaceae</taxon>
        <taxon>Quillaja</taxon>
    </lineage>
</organism>